<keyword evidence="5" id="KW-1185">Reference proteome</keyword>
<dbReference type="Proteomes" id="UP000638732">
    <property type="component" value="Unassembled WGS sequence"/>
</dbReference>
<dbReference type="RefSeq" id="WP_166587849.1">
    <property type="nucleotide sequence ID" value="NZ_WWEO01000045.1"/>
</dbReference>
<feature type="signal peptide" evidence="1">
    <location>
        <begin position="1"/>
        <end position="19"/>
    </location>
</feature>
<dbReference type="InterPro" id="IPR025303">
    <property type="entry name" value="PdaC"/>
</dbReference>
<comment type="caution">
    <text evidence="4">The sequence shown here is derived from an EMBL/GenBank/DDBJ whole genome shotgun (WGS) entry which is preliminary data.</text>
</comment>
<proteinExistence type="predicted"/>
<dbReference type="Pfam" id="PF13739">
    <property type="entry name" value="PdaC"/>
    <property type="match status" value="1"/>
</dbReference>
<evidence type="ECO:0000259" key="3">
    <source>
        <dbReference type="Pfam" id="PF13739"/>
    </source>
</evidence>
<reference evidence="4" key="1">
    <citation type="submission" date="2020-01" db="EMBL/GenBank/DDBJ databases">
        <authorList>
            <person name="Seo Y.L."/>
        </authorList>
    </citation>
    <scope>NUCLEOTIDE SEQUENCE</scope>
    <source>
        <strain evidence="4">R11</strain>
    </source>
</reference>
<dbReference type="Gene3D" id="3.90.640.20">
    <property type="entry name" value="Heat-shock cognate protein, ATPase"/>
    <property type="match status" value="1"/>
</dbReference>
<organism evidence="4 5">
    <name type="scientific">Mucilaginibacter agri</name>
    <dbReference type="NCBI Taxonomy" id="2695265"/>
    <lineage>
        <taxon>Bacteria</taxon>
        <taxon>Pseudomonadati</taxon>
        <taxon>Bacteroidota</taxon>
        <taxon>Sphingobacteriia</taxon>
        <taxon>Sphingobacteriales</taxon>
        <taxon>Sphingobacteriaceae</taxon>
        <taxon>Mucilaginibacter</taxon>
    </lineage>
</organism>
<evidence type="ECO:0000313" key="5">
    <source>
        <dbReference type="Proteomes" id="UP000638732"/>
    </source>
</evidence>
<feature type="domain" description="DUF3298" evidence="2">
    <location>
        <begin position="169"/>
        <end position="248"/>
    </location>
</feature>
<sequence>MKFLLIPFSFLALSSCWQAKNPDVKAAVAKDTLTYKYTTFKQRADDCGNKADSACTVIKITYPAFVSETALNDTLKHKLVGLFMVGERTKDNFEDLAKNFMSAYQSELKTGSRKGMFYTLDNKATVLRQDSALTTLQIDGYSYLGGAHGGSFTGFVNWATKVHKNLELKDILVDGYGPQLTQIGEKIFRKQENLSDTASLSNDYFFKDAKFSLNENFLISPVGLRFVYNQYEIKPYAAGKTDLTIPYSQIKKLIRPNTVVAQYIK</sequence>
<reference evidence="4" key="2">
    <citation type="submission" date="2020-10" db="EMBL/GenBank/DDBJ databases">
        <title>Mucilaginibacter sp. nov., isolated from soil.</title>
        <authorList>
            <person name="Jeon C.O."/>
        </authorList>
    </citation>
    <scope>NUCLEOTIDE SEQUENCE</scope>
    <source>
        <strain evidence="4">R11</strain>
    </source>
</reference>
<dbReference type="AlphaFoldDB" id="A0A966DU07"/>
<dbReference type="InterPro" id="IPR037126">
    <property type="entry name" value="PdaC/RsiV-like_sf"/>
</dbReference>
<dbReference type="InterPro" id="IPR021729">
    <property type="entry name" value="DUF3298"/>
</dbReference>
<protein>
    <submittedName>
        <fullName evidence="4">DUF3298 domain-containing protein</fullName>
    </submittedName>
</protein>
<evidence type="ECO:0000313" key="4">
    <source>
        <dbReference type="EMBL" id="NCD71873.1"/>
    </source>
</evidence>
<keyword evidence="1" id="KW-0732">Signal</keyword>
<accession>A0A966DU07</accession>
<dbReference type="Gene3D" id="3.30.565.40">
    <property type="entry name" value="Fervidobacterium nodosum Rt17-B1 like"/>
    <property type="match status" value="1"/>
</dbReference>
<feature type="domain" description="Deacetylase PdaC" evidence="3">
    <location>
        <begin position="50"/>
        <end position="149"/>
    </location>
</feature>
<evidence type="ECO:0000256" key="1">
    <source>
        <dbReference type="SAM" id="SignalP"/>
    </source>
</evidence>
<evidence type="ECO:0000259" key="2">
    <source>
        <dbReference type="Pfam" id="PF11738"/>
    </source>
</evidence>
<dbReference type="PROSITE" id="PS51257">
    <property type="entry name" value="PROKAR_LIPOPROTEIN"/>
    <property type="match status" value="1"/>
</dbReference>
<name>A0A966DU07_9SPHI</name>
<dbReference type="EMBL" id="WWEO01000045">
    <property type="protein sequence ID" value="NCD71873.1"/>
    <property type="molecule type" value="Genomic_DNA"/>
</dbReference>
<gene>
    <name evidence="4" type="ORF">GSY63_21095</name>
</gene>
<dbReference type="Pfam" id="PF11738">
    <property type="entry name" value="DUF3298"/>
    <property type="match status" value="1"/>
</dbReference>
<feature type="chain" id="PRO_5038021396" evidence="1">
    <location>
        <begin position="20"/>
        <end position="265"/>
    </location>
</feature>